<dbReference type="Gene3D" id="3.40.50.920">
    <property type="match status" value="1"/>
</dbReference>
<dbReference type="InterPro" id="IPR033248">
    <property type="entry name" value="Transketolase_C"/>
</dbReference>
<keyword evidence="4" id="KW-1185">Reference proteome</keyword>
<dbReference type="InterPro" id="IPR051157">
    <property type="entry name" value="PDH/Transketolase"/>
</dbReference>
<dbReference type="Proteomes" id="UP000006036">
    <property type="component" value="Chromosome 1"/>
</dbReference>
<evidence type="ECO:0000313" key="5">
    <source>
        <dbReference type="Proteomes" id="UP000006036"/>
    </source>
</evidence>
<dbReference type="SUPFAM" id="SSF52518">
    <property type="entry name" value="Thiamin diphosphate-binding fold (THDP-binding)"/>
    <property type="match status" value="1"/>
</dbReference>
<name>A0AAI8MMX5_9HELI</name>
<evidence type="ECO:0000259" key="1">
    <source>
        <dbReference type="SMART" id="SM00861"/>
    </source>
</evidence>
<dbReference type="SMART" id="SM00861">
    <property type="entry name" value="Transket_pyr"/>
    <property type="match status" value="1"/>
</dbReference>
<reference evidence="4" key="4">
    <citation type="journal article" date="2014" name="Genome Announc.">
        <title>Draft genome sequences of six enterohepatic helicobacter species isolated from humans and one from rhesus macaques.</title>
        <authorList>
            <person name="Shen Z."/>
            <person name="Sheh A."/>
            <person name="Young S.K."/>
            <person name="Abouelliel A."/>
            <person name="Ward D.V."/>
            <person name="Earl A.M."/>
            <person name="Fox J.G."/>
        </authorList>
    </citation>
    <scope>NUCLEOTIDE SEQUENCE [LARGE SCALE GENOMIC DNA]</scope>
    <source>
        <strain evidence="4">CCUG 18818</strain>
    </source>
</reference>
<dbReference type="Pfam" id="PF02779">
    <property type="entry name" value="Transket_pyr"/>
    <property type="match status" value="1"/>
</dbReference>
<dbReference type="InterPro" id="IPR005475">
    <property type="entry name" value="Transketolase-like_Pyr-bd"/>
</dbReference>
<protein>
    <submittedName>
        <fullName evidence="2">Transketolase C-terminal subunit</fullName>
        <ecNumber evidence="2">2.2.1.1</ecNumber>
    </submittedName>
    <submittedName>
        <fullName evidence="3">Transketolase, pyridine binding domain protein</fullName>
    </submittedName>
</protein>
<feature type="domain" description="Transketolase-like pyrimidine-binding" evidence="1">
    <location>
        <begin position="1"/>
        <end position="163"/>
    </location>
</feature>
<dbReference type="KEGG" id="hcb:HCBAA847_1232"/>
<dbReference type="AlphaFoldDB" id="A0AAI8MMX5"/>
<dbReference type="CDD" id="cd07033">
    <property type="entry name" value="TPP_PYR_DXS_TK_like"/>
    <property type="match status" value="1"/>
</dbReference>
<reference evidence="2 5" key="2">
    <citation type="journal article" date="2012" name="J. Bacteriol.">
        <title>Complete Genome Sequence of Helicobacter cinaedi Type Strain ATCC BAA-847.</title>
        <authorList>
            <person name="Miyoshi-Akiyama T."/>
            <person name="Takeshita N."/>
            <person name="Ohmagari N."/>
            <person name="Kirikae T."/>
        </authorList>
    </citation>
    <scope>NUCLEOTIDE SEQUENCE [LARGE SCALE GENOMIC DNA]</scope>
    <source>
        <strain evidence="2 5">ATCC BAA-847</strain>
    </source>
</reference>
<organism evidence="2 5">
    <name type="scientific">Helicobacter cinaedi CCUG 18818 = ATCC BAA-847</name>
    <dbReference type="NCBI Taxonomy" id="537971"/>
    <lineage>
        <taxon>Bacteria</taxon>
        <taxon>Pseudomonadati</taxon>
        <taxon>Campylobacterota</taxon>
        <taxon>Epsilonproteobacteria</taxon>
        <taxon>Campylobacterales</taxon>
        <taxon>Helicobacteraceae</taxon>
        <taxon>Helicobacter</taxon>
    </lineage>
</organism>
<reference evidence="3" key="1">
    <citation type="submission" date="2008-08" db="EMBL/GenBank/DDBJ databases">
        <title>Annotation of Helicobacter cinaedi strain CCUG 18818.</title>
        <authorList>
            <consortium name="The Broad Institute Genome Sequencing Platform"/>
            <person name="Fox J.G."/>
            <person name="Shen Z."/>
            <person name="Charoenlap N."/>
            <person name="Schauer D.B."/>
            <person name="Ward D."/>
            <person name="Mehta T."/>
            <person name="Young S."/>
            <person name="Jaffe D."/>
            <person name="Gnerre S."/>
            <person name="Berlin A."/>
            <person name="Heiman D."/>
            <person name="Hepburn T."/>
            <person name="Shea T."/>
            <person name="Sykes S."/>
            <person name="Alvarado L."/>
            <person name="Kodira C."/>
            <person name="Borodovsky M."/>
            <person name="Lander E."/>
            <person name="Galagan J."/>
            <person name="Nusbaum C."/>
            <person name="Birren B."/>
        </authorList>
    </citation>
    <scope>NUCLEOTIDE SEQUENCE</scope>
    <source>
        <strain evidence="3">CCUG 18818</strain>
    </source>
</reference>
<dbReference type="GeneID" id="66539252"/>
<dbReference type="Pfam" id="PF02780">
    <property type="entry name" value="Transketolase_C"/>
    <property type="match status" value="1"/>
</dbReference>
<dbReference type="Proteomes" id="UP000005755">
    <property type="component" value="Unassembled WGS sequence"/>
</dbReference>
<sequence length="303" mass="33653">MRNAIAESITQKASVDKDFFLITGDAGLGVWDTYQQEYPHQYVNPGINEALCVGMAAGMAMCGKKVVYYNIAPFVIMRPYEQVRNDICYQGLPVILIGTGSGLTYMPSGMTHYAVEDILLASSLPHLNIFSPCDALEAKACFEYAYTSLNPSYIRIPKAGEPIFHTKPLDDVTQAQILRKSHSDMVLVTYSSIISEVLKVADELNASVVSMPFINSMNSQIIELLGSYKRIVVIEEHYSYGGLGTLLKERLAKERVNREVQVIGLENDYIHLIGNQEYGRAHFGLSCEGIRDKILSSPPPRSK</sequence>
<evidence type="ECO:0000313" key="4">
    <source>
        <dbReference type="Proteomes" id="UP000005755"/>
    </source>
</evidence>
<evidence type="ECO:0000313" key="2">
    <source>
        <dbReference type="EMBL" id="BAM32466.1"/>
    </source>
</evidence>
<gene>
    <name evidence="2" type="ORF">HCBAA847_1232</name>
    <name evidence="3" type="ORF">HCCG_01557</name>
</gene>
<reference evidence="2" key="3">
    <citation type="submission" date="2012-07" db="EMBL/GenBank/DDBJ databases">
        <authorList>
            <person name="Akiyama T."/>
            <person name="Takeshita N."/>
            <person name="Ohmagari N."/>
            <person name="Kirikae T."/>
        </authorList>
    </citation>
    <scope>NUCLEOTIDE SEQUENCE</scope>
    <source>
        <strain evidence="2">ATCC BAA-847</strain>
    </source>
</reference>
<dbReference type="PANTHER" id="PTHR43825">
    <property type="entry name" value="PYRUVATE DEHYDROGENASE E1 COMPONENT"/>
    <property type="match status" value="1"/>
</dbReference>
<evidence type="ECO:0000313" key="3">
    <source>
        <dbReference type="EMBL" id="EFR47009.1"/>
    </source>
</evidence>
<dbReference type="PANTHER" id="PTHR43825:SF5">
    <property type="entry name" value="HYPOTHETICAL TRANSKETOLASE FAMILY PROTEIN"/>
    <property type="match status" value="1"/>
</dbReference>
<dbReference type="EMBL" id="DS990392">
    <property type="protein sequence ID" value="EFR47009.1"/>
    <property type="molecule type" value="Genomic_DNA"/>
</dbReference>
<dbReference type="EMBL" id="AP012492">
    <property type="protein sequence ID" value="BAM32466.1"/>
    <property type="molecule type" value="Genomic_DNA"/>
</dbReference>
<keyword evidence="2" id="KW-0808">Transferase</keyword>
<dbReference type="Gene3D" id="3.40.50.970">
    <property type="match status" value="1"/>
</dbReference>
<dbReference type="SUPFAM" id="SSF52922">
    <property type="entry name" value="TK C-terminal domain-like"/>
    <property type="match status" value="1"/>
</dbReference>
<accession>A0AAI8MMX5</accession>
<dbReference type="EC" id="2.2.1.1" evidence="2"/>
<proteinExistence type="predicted"/>
<dbReference type="RefSeq" id="WP_002956891.1">
    <property type="nucleotide sequence ID" value="NC_020555.1"/>
</dbReference>
<dbReference type="GO" id="GO:0004802">
    <property type="term" value="F:transketolase activity"/>
    <property type="evidence" value="ECO:0007669"/>
    <property type="project" value="UniProtKB-EC"/>
</dbReference>
<dbReference type="InterPro" id="IPR009014">
    <property type="entry name" value="Transketo_C/PFOR_II"/>
</dbReference>
<dbReference type="InterPro" id="IPR029061">
    <property type="entry name" value="THDP-binding"/>
</dbReference>